<organism evidence="1 2">
    <name type="scientific">Collinsella aerofaciens (strain ATCC 25986 / DSM 3979 / JCM 10188 / KCTC 3647 / NCTC 11838 / VPI 1003)</name>
    <dbReference type="NCBI Taxonomy" id="411903"/>
    <lineage>
        <taxon>Bacteria</taxon>
        <taxon>Bacillati</taxon>
        <taxon>Actinomycetota</taxon>
        <taxon>Coriobacteriia</taxon>
        <taxon>Coriobacteriales</taxon>
        <taxon>Coriobacteriaceae</taxon>
        <taxon>Collinsella</taxon>
    </lineage>
</organism>
<sequence length="30" mass="3278">LVQPVTQKFGEKLQLAQPVKTAFCANGTLF</sequence>
<feature type="non-terminal residue" evidence="1">
    <location>
        <position position="1"/>
    </location>
</feature>
<evidence type="ECO:0000313" key="1">
    <source>
        <dbReference type="EMBL" id="EBA38631.1"/>
    </source>
</evidence>
<accession>A4ECM1</accession>
<dbReference type="AlphaFoldDB" id="A4ECM1"/>
<name>A4ECM1_COLAA</name>
<dbReference type="EMBL" id="AAVN02000012">
    <property type="protein sequence ID" value="EBA38631.1"/>
    <property type="molecule type" value="Genomic_DNA"/>
</dbReference>
<reference evidence="1 2" key="1">
    <citation type="submission" date="2007-01" db="EMBL/GenBank/DDBJ databases">
        <title>Draft genome sequence of Collinsella aerofaciens (ATCC 25986).</title>
        <authorList>
            <person name="Sudarsanam P."/>
            <person name="Ley R."/>
            <person name="Guruge J."/>
            <person name="Turnbaugh P.J."/>
            <person name="Mahowald M."/>
            <person name="Liep D."/>
            <person name="Gordon J."/>
        </authorList>
    </citation>
    <scope>NUCLEOTIDE SEQUENCE [LARGE SCALE GENOMIC DNA]</scope>
    <source>
        <strain evidence="2">ATCC 25986 / DSM 3979 / JCM 10188 / KCTC 3647 / NCTC 11838 / VPI 1003</strain>
    </source>
</reference>
<comment type="caution">
    <text evidence="1">The sequence shown here is derived from an EMBL/GenBank/DDBJ whole genome shotgun (WGS) entry which is preliminary data.</text>
</comment>
<reference evidence="1 2" key="2">
    <citation type="submission" date="2007-04" db="EMBL/GenBank/DDBJ databases">
        <authorList>
            <person name="Fulton L."/>
            <person name="Clifton S."/>
            <person name="Fulton B."/>
            <person name="Xu J."/>
            <person name="Minx P."/>
            <person name="Mardis E.R."/>
            <person name="Wilson R.K."/>
        </authorList>
    </citation>
    <scope>NUCLEOTIDE SEQUENCE [LARGE SCALE GENOMIC DNA]</scope>
    <source>
        <strain evidence="2">ATCC 25986 / DSM 3979 / JCM 10188 / KCTC 3647 / NCTC 11838 / VPI 1003</strain>
    </source>
</reference>
<evidence type="ECO:0000313" key="2">
    <source>
        <dbReference type="Proteomes" id="UP000002979"/>
    </source>
</evidence>
<gene>
    <name evidence="1" type="ORF">COLAER_02204</name>
</gene>
<protein>
    <submittedName>
        <fullName evidence="1">Uncharacterized protein</fullName>
    </submittedName>
</protein>
<proteinExistence type="predicted"/>
<dbReference type="Proteomes" id="UP000002979">
    <property type="component" value="Unassembled WGS sequence"/>
</dbReference>